<proteinExistence type="predicted"/>
<keyword evidence="8" id="KW-1185">Reference proteome</keyword>
<evidence type="ECO:0000256" key="6">
    <source>
        <dbReference type="SAM" id="Phobius"/>
    </source>
</evidence>
<evidence type="ECO:0000256" key="4">
    <source>
        <dbReference type="ARBA" id="ARBA00023136"/>
    </source>
</evidence>
<feature type="compositionally biased region" description="Polar residues" evidence="5">
    <location>
        <begin position="1"/>
        <end position="16"/>
    </location>
</feature>
<keyword evidence="4 6" id="KW-0472">Membrane</keyword>
<feature type="region of interest" description="Disordered" evidence="5">
    <location>
        <begin position="270"/>
        <end position="291"/>
    </location>
</feature>
<dbReference type="AlphaFoldDB" id="A0A212T0V4"/>
<dbReference type="SUPFAM" id="SSF55486">
    <property type="entry name" value="Metalloproteases ('zincins'), catalytic domain"/>
    <property type="match status" value="1"/>
</dbReference>
<dbReference type="OrthoDB" id="9774900at2"/>
<evidence type="ECO:0000313" key="8">
    <source>
        <dbReference type="Proteomes" id="UP000198122"/>
    </source>
</evidence>
<protein>
    <recommendedName>
        <fullName evidence="9">Neutral zinc metallopeptidase</fullName>
    </recommendedName>
</protein>
<name>A0A212T0V4_9MICO</name>
<dbReference type="PANTHER" id="PTHR30168">
    <property type="entry name" value="PUTATIVE MEMBRANE PROTEIN YPFJ"/>
    <property type="match status" value="1"/>
</dbReference>
<reference evidence="7 8" key="1">
    <citation type="submission" date="2017-06" db="EMBL/GenBank/DDBJ databases">
        <authorList>
            <person name="Kim H.J."/>
            <person name="Triplett B.A."/>
        </authorList>
    </citation>
    <scope>NUCLEOTIDE SEQUENCE [LARGE SCALE GENOMIC DNA]</scope>
    <source>
        <strain evidence="7 8">DSM 22179</strain>
    </source>
</reference>
<accession>A0A212T0V4</accession>
<sequence>MTFNDNARLDTSQVSSGRGGGGMGRGAAVGGGGLGGLLLLLLVYMFGGGDMLTGGGGGQQQDPWSFGSGYEAAGDTGEFGNGEGDFSHCQTGADANEHTDCRVIGTVNSVQDYWEEALPKSINPSKEYRPSTTVIYSGQTQSQCGTASNAVGPFYCPVDEKIFIDPAFFSELDKFGVENPEEKNLAQMYIVAHEYGHHVQNILGYLQYSQQDPQGAESGAVRVELMADCLAGVWVKNADSTQDADGNTLIQKVTQEQINQALEAAAAVGDDNIQQRSGRGVNPDSFTHGSSEQRQKWFMAGYEGGNAKSCDTFRSQNL</sequence>
<keyword evidence="2 6" id="KW-0812">Transmembrane</keyword>
<dbReference type="RefSeq" id="WP_088817164.1">
    <property type="nucleotide sequence ID" value="NZ_FYEZ01000001.1"/>
</dbReference>
<evidence type="ECO:0000256" key="3">
    <source>
        <dbReference type="ARBA" id="ARBA00022989"/>
    </source>
</evidence>
<gene>
    <name evidence="7" type="ORF">SAMN05445756_0107</name>
</gene>
<evidence type="ECO:0000256" key="5">
    <source>
        <dbReference type="SAM" id="MobiDB-lite"/>
    </source>
</evidence>
<evidence type="ECO:0000313" key="7">
    <source>
        <dbReference type="EMBL" id="SNC59635.1"/>
    </source>
</evidence>
<organism evidence="7 8">
    <name type="scientific">Kytococcus aerolatus</name>
    <dbReference type="NCBI Taxonomy" id="592308"/>
    <lineage>
        <taxon>Bacteria</taxon>
        <taxon>Bacillati</taxon>
        <taxon>Actinomycetota</taxon>
        <taxon>Actinomycetes</taxon>
        <taxon>Micrococcales</taxon>
        <taxon>Kytococcaceae</taxon>
        <taxon>Kytococcus</taxon>
    </lineage>
</organism>
<evidence type="ECO:0008006" key="9">
    <source>
        <dbReference type="Google" id="ProtNLM"/>
    </source>
</evidence>
<feature type="transmembrane region" description="Helical" evidence="6">
    <location>
        <begin position="26"/>
        <end position="46"/>
    </location>
</feature>
<comment type="subcellular location">
    <subcellularLocation>
        <location evidence="1">Membrane</location>
        <topology evidence="1">Single-pass membrane protein</topology>
    </subcellularLocation>
</comment>
<evidence type="ECO:0000256" key="2">
    <source>
        <dbReference type="ARBA" id="ARBA00022692"/>
    </source>
</evidence>
<dbReference type="Pfam" id="PF04228">
    <property type="entry name" value="Zn_peptidase"/>
    <property type="match status" value="1"/>
</dbReference>
<dbReference type="EMBL" id="FYEZ01000001">
    <property type="protein sequence ID" value="SNC59635.1"/>
    <property type="molecule type" value="Genomic_DNA"/>
</dbReference>
<dbReference type="Proteomes" id="UP000198122">
    <property type="component" value="Unassembled WGS sequence"/>
</dbReference>
<evidence type="ECO:0000256" key="1">
    <source>
        <dbReference type="ARBA" id="ARBA00004167"/>
    </source>
</evidence>
<dbReference type="PANTHER" id="PTHR30168:SF0">
    <property type="entry name" value="INNER MEMBRANE PROTEIN"/>
    <property type="match status" value="1"/>
</dbReference>
<keyword evidence="3 6" id="KW-1133">Transmembrane helix</keyword>
<dbReference type="InterPro" id="IPR007343">
    <property type="entry name" value="Uncharacterised_pept_Zn_put"/>
</dbReference>
<dbReference type="GO" id="GO:0016020">
    <property type="term" value="C:membrane"/>
    <property type="evidence" value="ECO:0007669"/>
    <property type="project" value="UniProtKB-SubCell"/>
</dbReference>
<feature type="region of interest" description="Disordered" evidence="5">
    <location>
        <begin position="1"/>
        <end position="23"/>
    </location>
</feature>